<accession>L0DBL3</accession>
<feature type="transmembrane region" description="Helical" evidence="1">
    <location>
        <begin position="18"/>
        <end position="37"/>
    </location>
</feature>
<feature type="transmembrane region" description="Helical" evidence="1">
    <location>
        <begin position="89"/>
        <end position="110"/>
    </location>
</feature>
<keyword evidence="1" id="KW-1133">Transmembrane helix</keyword>
<evidence type="ECO:0000313" key="3">
    <source>
        <dbReference type="Proteomes" id="UP000010798"/>
    </source>
</evidence>
<feature type="transmembrane region" description="Helical" evidence="1">
    <location>
        <begin position="253"/>
        <end position="275"/>
    </location>
</feature>
<sequence length="551" mass="61575">MSEETVPGKSLARRALSVFPWVFGFSLAALPVFLGLLNHDVGWFLCAAESVLGGRKLYVEVMEINPPLIVWLNFVPVLTARHLEISEILTFRILMLGLLAGSLLMSRWALSRSHPDSPATRRVILILAIIAFLPLAGYDFGQREHLMLILFFPYLLLASVRVKGSPLGLGMPCLVGLIAGVGISLKPHFVLLWIAIETYLAWTLRSARVWLRPEAIAVAMTGLAYGVAILVFTPEYPSWLRWTMPVYAACSRASFLSLMSEQATQFTMVALLGFLALRPREEHRRCCQLFLIANLILLGIAFLQDKGFSYHFYPPLATALMLIGLLSLGSPGSSGRLPRCSALVMKCSLAMMVLNASAAQVRESLHWRGCPGKSDTTHGRMIRLVRANARSGSLYTFSPAVAASFPLVNYGQVRWEVGHPCLWFLPNLYPAGLQSAQSLAIRPLTGMGRTERFLFEMVVSDLLRDRPTLLVVDVNEKMPAFNGRHFDYLAYYSLDPRFAEFLRDYEKLADVDTFRVFRRKVPAIVTQGDRSGWFSLGDVIDHRGSKYDDRL</sequence>
<dbReference type="eggNOG" id="COG2246">
    <property type="taxonomic scope" value="Bacteria"/>
</dbReference>
<feature type="transmembrane region" description="Helical" evidence="1">
    <location>
        <begin position="287"/>
        <end position="304"/>
    </location>
</feature>
<dbReference type="HOGENOM" id="CLU_028735_0_0_0"/>
<feature type="transmembrane region" description="Helical" evidence="1">
    <location>
        <begin position="57"/>
        <end position="77"/>
    </location>
</feature>
<dbReference type="Proteomes" id="UP000010798">
    <property type="component" value="Chromosome"/>
</dbReference>
<gene>
    <name evidence="2" type="ordered locus">Sinac_1864</name>
</gene>
<dbReference type="EMBL" id="CP003364">
    <property type="protein sequence ID" value="AGA26228.1"/>
    <property type="molecule type" value="Genomic_DNA"/>
</dbReference>
<feature type="transmembrane region" description="Helical" evidence="1">
    <location>
        <begin position="174"/>
        <end position="194"/>
    </location>
</feature>
<feature type="transmembrane region" description="Helical" evidence="1">
    <location>
        <begin position="215"/>
        <end position="233"/>
    </location>
</feature>
<feature type="transmembrane region" description="Helical" evidence="1">
    <location>
        <begin position="310"/>
        <end position="329"/>
    </location>
</feature>
<evidence type="ECO:0008006" key="4">
    <source>
        <dbReference type="Google" id="ProtNLM"/>
    </source>
</evidence>
<reference evidence="2 3" key="1">
    <citation type="submission" date="2012-02" db="EMBL/GenBank/DDBJ databases">
        <title>Complete sequence of chromosome of Singulisphaera acidiphila DSM 18658.</title>
        <authorList>
            <consortium name="US DOE Joint Genome Institute (JGI-PGF)"/>
            <person name="Lucas S."/>
            <person name="Copeland A."/>
            <person name="Lapidus A."/>
            <person name="Glavina del Rio T."/>
            <person name="Dalin E."/>
            <person name="Tice H."/>
            <person name="Bruce D."/>
            <person name="Goodwin L."/>
            <person name="Pitluck S."/>
            <person name="Peters L."/>
            <person name="Ovchinnikova G."/>
            <person name="Chertkov O."/>
            <person name="Kyrpides N."/>
            <person name="Mavromatis K."/>
            <person name="Ivanova N."/>
            <person name="Brettin T."/>
            <person name="Detter J.C."/>
            <person name="Han C."/>
            <person name="Larimer F."/>
            <person name="Land M."/>
            <person name="Hauser L."/>
            <person name="Markowitz V."/>
            <person name="Cheng J.-F."/>
            <person name="Hugenholtz P."/>
            <person name="Woyke T."/>
            <person name="Wu D."/>
            <person name="Tindall B."/>
            <person name="Pomrenke H."/>
            <person name="Brambilla E."/>
            <person name="Klenk H.-P."/>
            <person name="Eisen J.A."/>
        </authorList>
    </citation>
    <scope>NUCLEOTIDE SEQUENCE [LARGE SCALE GENOMIC DNA]</scope>
    <source>
        <strain evidence="3">ATCC BAA-1392 / DSM 18658 / VKM B-2454 / MOB10</strain>
    </source>
</reference>
<dbReference type="KEGG" id="saci:Sinac_1864"/>
<protein>
    <recommendedName>
        <fullName evidence="4">Glycosyltransferase RgtA/B/C/D-like domain-containing protein</fullName>
    </recommendedName>
</protein>
<dbReference type="AlphaFoldDB" id="L0DBL3"/>
<keyword evidence="3" id="KW-1185">Reference proteome</keyword>
<dbReference type="RefSeq" id="WP_015245395.1">
    <property type="nucleotide sequence ID" value="NC_019892.1"/>
</dbReference>
<dbReference type="OrthoDB" id="107350at2"/>
<keyword evidence="1" id="KW-0472">Membrane</keyword>
<dbReference type="STRING" id="886293.Sinac_1864"/>
<proteinExistence type="predicted"/>
<evidence type="ECO:0000256" key="1">
    <source>
        <dbReference type="SAM" id="Phobius"/>
    </source>
</evidence>
<name>L0DBL3_SINAD</name>
<feature type="transmembrane region" description="Helical" evidence="1">
    <location>
        <begin position="122"/>
        <end position="138"/>
    </location>
</feature>
<organism evidence="2 3">
    <name type="scientific">Singulisphaera acidiphila (strain ATCC BAA-1392 / DSM 18658 / VKM B-2454 / MOB10)</name>
    <dbReference type="NCBI Taxonomy" id="886293"/>
    <lineage>
        <taxon>Bacteria</taxon>
        <taxon>Pseudomonadati</taxon>
        <taxon>Planctomycetota</taxon>
        <taxon>Planctomycetia</taxon>
        <taxon>Isosphaerales</taxon>
        <taxon>Isosphaeraceae</taxon>
        <taxon>Singulisphaera</taxon>
    </lineage>
</organism>
<evidence type="ECO:0000313" key="2">
    <source>
        <dbReference type="EMBL" id="AGA26228.1"/>
    </source>
</evidence>
<keyword evidence="1" id="KW-0812">Transmembrane</keyword>